<dbReference type="AlphaFoldDB" id="A0A369Z5M1"/>
<organism evidence="1 2">
    <name type="scientific">Haemophilus parahaemolyticus</name>
    <dbReference type="NCBI Taxonomy" id="735"/>
    <lineage>
        <taxon>Bacteria</taxon>
        <taxon>Pseudomonadati</taxon>
        <taxon>Pseudomonadota</taxon>
        <taxon>Gammaproteobacteria</taxon>
        <taxon>Pasteurellales</taxon>
        <taxon>Pasteurellaceae</taxon>
        <taxon>Haemophilus</taxon>
    </lineage>
</organism>
<dbReference type="RefSeq" id="WP_111313727.1">
    <property type="nucleotide sequence ID" value="NZ_QEQD01000017.1"/>
</dbReference>
<comment type="caution">
    <text evidence="1">The sequence shown here is derived from an EMBL/GenBank/DDBJ whole genome shotgun (WGS) entry which is preliminary data.</text>
</comment>
<evidence type="ECO:0000313" key="2">
    <source>
        <dbReference type="Proteomes" id="UP000253999"/>
    </source>
</evidence>
<name>A0A369Z5M1_HAEPH</name>
<protein>
    <recommendedName>
        <fullName evidence="3">Lipoprotein</fullName>
    </recommendedName>
</protein>
<sequence>MKKLLFILLATLGVAACSSKVGQYSVLSNSNVDITHSKNFSRGDKVNGGDTTLIFLIFPLGNPDVNTALTRAIEQDKCVVGLTDVTVTYNKIWLFYAGLNDIRVEGRQLIDTALPGCGNRRL</sequence>
<reference evidence="1 2" key="1">
    <citation type="submission" date="2018-05" db="EMBL/GenBank/DDBJ databases">
        <title>Draft Genome Sequences for a Diverse set of 7 Haemophilus Species.</title>
        <authorList>
            <person name="Nichols M."/>
            <person name="Topaz N."/>
            <person name="Wang X."/>
            <person name="Wang X."/>
            <person name="Boxrud D."/>
        </authorList>
    </citation>
    <scope>NUCLEOTIDE SEQUENCE [LARGE SCALE GENOMIC DNA]</scope>
    <source>
        <strain evidence="1 2">C2010039593</strain>
    </source>
</reference>
<evidence type="ECO:0008006" key="3">
    <source>
        <dbReference type="Google" id="ProtNLM"/>
    </source>
</evidence>
<dbReference type="PROSITE" id="PS51257">
    <property type="entry name" value="PROKAR_LIPOPROTEIN"/>
    <property type="match status" value="1"/>
</dbReference>
<accession>A0A369Z5M1</accession>
<dbReference type="EMBL" id="QEQD01000017">
    <property type="protein sequence ID" value="RDE99631.1"/>
    <property type="molecule type" value="Genomic_DNA"/>
</dbReference>
<gene>
    <name evidence="1" type="ORF">DPV98_10700</name>
</gene>
<proteinExistence type="predicted"/>
<evidence type="ECO:0000313" key="1">
    <source>
        <dbReference type="EMBL" id="RDE99631.1"/>
    </source>
</evidence>
<dbReference type="Proteomes" id="UP000253999">
    <property type="component" value="Unassembled WGS sequence"/>
</dbReference>